<feature type="compositionally biased region" description="Acidic residues" evidence="1">
    <location>
        <begin position="492"/>
        <end position="504"/>
    </location>
</feature>
<gene>
    <name evidence="4" type="ORF">B0H17DRAFT_1143312</name>
</gene>
<sequence length="626" mass="69054">MNKWNLGLRLLFVVVLGGFRTVHPDPSSDLMTHVIIFHHWQSLINVKTGLTILILLSLSMGIYRFIEPGCSTVFVFTAFTALVAFAICQKRQLPRDYFVFYDPGHLIIYHRGTAINRSILWSICADSLVHKSAHSKRIAKTCGAVGGGRRKKRKALKNICLEFHVRIDWCTEDHEEPVVKDWDPKAKLVQEKLSAEDELRKRECLKALDVLGHTLRVFVAGTNITSDDYRRLRKQGHLSSSLDPAHNPYAVLLAKLSGLTAPPKARQGYQQFMQESYMDKIASEVLLRWQAGREARTENGEKGKEPKAGFRAAVARNLFAKLPSEECQAIGDRAKKEAADAKEAYVKMLKDPPPQDPVSRYKCIQSVGEFLGPILQGLHAYTGLHSTIMLGGPMPQFSGELDTIHVSFGRNKSALGQHWPQWDKPRFSSNVQNFMTEYLHTAFDAEDCKRAALPKAGDLDGTQYTIAPGGNGGGNTTDSDSDSDSNSNSNSDLDDESDGDDDEDARPQKKAKVASVVQGVCCCCRCICEGGGVGGGGLFVQGECETGWRRVEGGVYRLDERLDPCPGAAGGPTSSETYTKTPPSDGYNRRGTAQVFAAWGQGRRLHTIVQLAIHPRIPGCRRVPDP</sequence>
<feature type="chain" id="PRO_5042226858" description="Ndc10 domain-containing protein" evidence="3">
    <location>
        <begin position="25"/>
        <end position="626"/>
    </location>
</feature>
<name>A0AAD7CVG9_MYCRO</name>
<dbReference type="AlphaFoldDB" id="A0AAD7CVG9"/>
<comment type="caution">
    <text evidence="4">The sequence shown here is derived from an EMBL/GenBank/DDBJ whole genome shotgun (WGS) entry which is preliminary data.</text>
</comment>
<feature type="transmembrane region" description="Helical" evidence="2">
    <location>
        <begin position="65"/>
        <end position="87"/>
    </location>
</feature>
<feature type="compositionally biased region" description="Polar residues" evidence="1">
    <location>
        <begin position="572"/>
        <end position="582"/>
    </location>
</feature>
<evidence type="ECO:0000256" key="3">
    <source>
        <dbReference type="SAM" id="SignalP"/>
    </source>
</evidence>
<protein>
    <recommendedName>
        <fullName evidence="6">Ndc10 domain-containing protein</fullName>
    </recommendedName>
</protein>
<feature type="region of interest" description="Disordered" evidence="1">
    <location>
        <begin position="459"/>
        <end position="509"/>
    </location>
</feature>
<proteinExistence type="predicted"/>
<evidence type="ECO:0000313" key="4">
    <source>
        <dbReference type="EMBL" id="KAJ7665639.1"/>
    </source>
</evidence>
<accession>A0AAD7CVG9</accession>
<evidence type="ECO:0008006" key="6">
    <source>
        <dbReference type="Google" id="ProtNLM"/>
    </source>
</evidence>
<keyword evidence="2" id="KW-1133">Transmembrane helix</keyword>
<keyword evidence="3" id="KW-0732">Signal</keyword>
<organism evidence="4 5">
    <name type="scientific">Mycena rosella</name>
    <name type="common">Pink bonnet</name>
    <name type="synonym">Agaricus rosellus</name>
    <dbReference type="NCBI Taxonomy" id="1033263"/>
    <lineage>
        <taxon>Eukaryota</taxon>
        <taxon>Fungi</taxon>
        <taxon>Dikarya</taxon>
        <taxon>Basidiomycota</taxon>
        <taxon>Agaricomycotina</taxon>
        <taxon>Agaricomycetes</taxon>
        <taxon>Agaricomycetidae</taxon>
        <taxon>Agaricales</taxon>
        <taxon>Marasmiineae</taxon>
        <taxon>Mycenaceae</taxon>
        <taxon>Mycena</taxon>
    </lineage>
</organism>
<keyword evidence="5" id="KW-1185">Reference proteome</keyword>
<feature type="region of interest" description="Disordered" evidence="1">
    <location>
        <begin position="562"/>
        <end position="589"/>
    </location>
</feature>
<feature type="signal peptide" evidence="3">
    <location>
        <begin position="1"/>
        <end position="24"/>
    </location>
</feature>
<evidence type="ECO:0000313" key="5">
    <source>
        <dbReference type="Proteomes" id="UP001221757"/>
    </source>
</evidence>
<reference evidence="4" key="1">
    <citation type="submission" date="2023-03" db="EMBL/GenBank/DDBJ databases">
        <title>Massive genome expansion in bonnet fungi (Mycena s.s.) driven by repeated elements and novel gene families across ecological guilds.</title>
        <authorList>
            <consortium name="Lawrence Berkeley National Laboratory"/>
            <person name="Harder C.B."/>
            <person name="Miyauchi S."/>
            <person name="Viragh M."/>
            <person name="Kuo A."/>
            <person name="Thoen E."/>
            <person name="Andreopoulos B."/>
            <person name="Lu D."/>
            <person name="Skrede I."/>
            <person name="Drula E."/>
            <person name="Henrissat B."/>
            <person name="Morin E."/>
            <person name="Kohler A."/>
            <person name="Barry K."/>
            <person name="LaButti K."/>
            <person name="Morin E."/>
            <person name="Salamov A."/>
            <person name="Lipzen A."/>
            <person name="Mereny Z."/>
            <person name="Hegedus B."/>
            <person name="Baldrian P."/>
            <person name="Stursova M."/>
            <person name="Weitz H."/>
            <person name="Taylor A."/>
            <person name="Grigoriev I.V."/>
            <person name="Nagy L.G."/>
            <person name="Martin F."/>
            <person name="Kauserud H."/>
        </authorList>
    </citation>
    <scope>NUCLEOTIDE SEQUENCE</scope>
    <source>
        <strain evidence="4">CBHHK067</strain>
    </source>
</reference>
<feature type="transmembrane region" description="Helical" evidence="2">
    <location>
        <begin position="40"/>
        <end position="58"/>
    </location>
</feature>
<dbReference type="EMBL" id="JARKIE010000214">
    <property type="protein sequence ID" value="KAJ7665639.1"/>
    <property type="molecule type" value="Genomic_DNA"/>
</dbReference>
<evidence type="ECO:0000256" key="2">
    <source>
        <dbReference type="SAM" id="Phobius"/>
    </source>
</evidence>
<dbReference type="Proteomes" id="UP001221757">
    <property type="component" value="Unassembled WGS sequence"/>
</dbReference>
<evidence type="ECO:0000256" key="1">
    <source>
        <dbReference type="SAM" id="MobiDB-lite"/>
    </source>
</evidence>
<keyword evidence="2" id="KW-0472">Membrane</keyword>
<keyword evidence="2" id="KW-0812">Transmembrane</keyword>